<sequence>MLRLEHDDLGRSWTGPSTQQLSKTLITSCRTRPKHDRHKNARFCPTITISSHTVTSDIGMMGIYCPSRLLSHFSTAIDGVDTLINALGPASGAIYTPLMQRSQVHSIL</sequence>
<organism evidence="1 2">
    <name type="scientific">Trifolium medium</name>
    <dbReference type="NCBI Taxonomy" id="97028"/>
    <lineage>
        <taxon>Eukaryota</taxon>
        <taxon>Viridiplantae</taxon>
        <taxon>Streptophyta</taxon>
        <taxon>Embryophyta</taxon>
        <taxon>Tracheophyta</taxon>
        <taxon>Spermatophyta</taxon>
        <taxon>Magnoliopsida</taxon>
        <taxon>eudicotyledons</taxon>
        <taxon>Gunneridae</taxon>
        <taxon>Pentapetalae</taxon>
        <taxon>rosids</taxon>
        <taxon>fabids</taxon>
        <taxon>Fabales</taxon>
        <taxon>Fabaceae</taxon>
        <taxon>Papilionoideae</taxon>
        <taxon>50 kb inversion clade</taxon>
        <taxon>NPAAA clade</taxon>
        <taxon>Hologalegina</taxon>
        <taxon>IRL clade</taxon>
        <taxon>Trifolieae</taxon>
        <taxon>Trifolium</taxon>
    </lineage>
</organism>
<keyword evidence="2" id="KW-1185">Reference proteome</keyword>
<proteinExistence type="predicted"/>
<dbReference type="AlphaFoldDB" id="A0A392PAX7"/>
<reference evidence="1 2" key="1">
    <citation type="journal article" date="2018" name="Front. Plant Sci.">
        <title>Red Clover (Trifolium pratense) and Zigzag Clover (T. medium) - A Picture of Genomic Similarities and Differences.</title>
        <authorList>
            <person name="Dluhosova J."/>
            <person name="Istvanek J."/>
            <person name="Nedelnik J."/>
            <person name="Repkova J."/>
        </authorList>
    </citation>
    <scope>NUCLEOTIDE SEQUENCE [LARGE SCALE GENOMIC DNA]</scope>
    <source>
        <strain evidence="2">cv. 10/8</strain>
        <tissue evidence="1">Leaf</tissue>
    </source>
</reference>
<protein>
    <submittedName>
        <fullName evidence="1">Uncharacterized protein</fullName>
    </submittedName>
</protein>
<name>A0A392PAX7_9FABA</name>
<accession>A0A392PAX7</accession>
<dbReference type="EMBL" id="LXQA010070746">
    <property type="protein sequence ID" value="MCI08902.1"/>
    <property type="molecule type" value="Genomic_DNA"/>
</dbReference>
<evidence type="ECO:0000313" key="1">
    <source>
        <dbReference type="EMBL" id="MCI08902.1"/>
    </source>
</evidence>
<evidence type="ECO:0000313" key="2">
    <source>
        <dbReference type="Proteomes" id="UP000265520"/>
    </source>
</evidence>
<dbReference type="Proteomes" id="UP000265520">
    <property type="component" value="Unassembled WGS sequence"/>
</dbReference>
<comment type="caution">
    <text evidence="1">The sequence shown here is derived from an EMBL/GenBank/DDBJ whole genome shotgun (WGS) entry which is preliminary data.</text>
</comment>